<accession>A0AAW8LYD4</accession>
<proteinExistence type="predicted"/>
<feature type="region of interest" description="Disordered" evidence="1">
    <location>
        <begin position="37"/>
        <end position="87"/>
    </location>
</feature>
<feature type="region of interest" description="Disordered" evidence="1">
    <location>
        <begin position="1"/>
        <end position="21"/>
    </location>
</feature>
<name>A0AAW8LYD4_AGRTU</name>
<dbReference type="AlphaFoldDB" id="A0AAW8LYD4"/>
<sequence length="87" mass="9226">MSDARADKQGINAGASLSHWGRAGGAMQLRMESPFRVEATVEPSRPHALLNSEGVNPHIRRGRDAGRQTPAIPAGSSVRPLWSAPAC</sequence>
<evidence type="ECO:0000313" key="2">
    <source>
        <dbReference type="EMBL" id="MDR6704128.1"/>
    </source>
</evidence>
<reference evidence="2" key="1">
    <citation type="submission" date="2023-07" db="EMBL/GenBank/DDBJ databases">
        <title>Sorghum-associated microbial communities from plants grown in Nebraska, USA.</title>
        <authorList>
            <person name="Schachtman D."/>
        </authorList>
    </citation>
    <scope>NUCLEOTIDE SEQUENCE</scope>
    <source>
        <strain evidence="2">1457</strain>
    </source>
</reference>
<dbReference type="Proteomes" id="UP001265315">
    <property type="component" value="Unassembled WGS sequence"/>
</dbReference>
<comment type="caution">
    <text evidence="2">The sequence shown here is derived from an EMBL/GenBank/DDBJ whole genome shotgun (WGS) entry which is preliminary data.</text>
</comment>
<evidence type="ECO:0000256" key="1">
    <source>
        <dbReference type="SAM" id="MobiDB-lite"/>
    </source>
</evidence>
<evidence type="ECO:0000313" key="3">
    <source>
        <dbReference type="Proteomes" id="UP001265315"/>
    </source>
</evidence>
<organism evidence="2 3">
    <name type="scientific">Agrobacterium tumefaciens</name>
    <dbReference type="NCBI Taxonomy" id="358"/>
    <lineage>
        <taxon>Bacteria</taxon>
        <taxon>Pseudomonadati</taxon>
        <taxon>Pseudomonadota</taxon>
        <taxon>Alphaproteobacteria</taxon>
        <taxon>Hyphomicrobiales</taxon>
        <taxon>Rhizobiaceae</taxon>
        <taxon>Rhizobium/Agrobacterium group</taxon>
        <taxon>Agrobacterium</taxon>
        <taxon>Agrobacterium tumefaciens complex</taxon>
    </lineage>
</organism>
<dbReference type="EMBL" id="JAVDSW010000003">
    <property type="protein sequence ID" value="MDR6704128.1"/>
    <property type="molecule type" value="Genomic_DNA"/>
</dbReference>
<gene>
    <name evidence="2" type="ORF">J2W61_004000</name>
</gene>
<protein>
    <submittedName>
        <fullName evidence="2">Uncharacterized protein</fullName>
    </submittedName>
</protein>